<dbReference type="Gene3D" id="3.30.450.40">
    <property type="match status" value="1"/>
</dbReference>
<dbReference type="Proteomes" id="UP001501771">
    <property type="component" value="Unassembled WGS sequence"/>
</dbReference>
<keyword evidence="1" id="KW-0378">Hydrolase</keyword>
<comment type="caution">
    <text evidence="3">The sequence shown here is derived from an EMBL/GenBank/DDBJ whole genome shotgun (WGS) entry which is preliminary data.</text>
</comment>
<dbReference type="InterPro" id="IPR036457">
    <property type="entry name" value="PPM-type-like_dom_sf"/>
</dbReference>
<dbReference type="PANTHER" id="PTHR43156">
    <property type="entry name" value="STAGE II SPORULATION PROTEIN E-RELATED"/>
    <property type="match status" value="1"/>
</dbReference>
<protein>
    <submittedName>
        <fullName evidence="3">PP2C family protein-serine/threonine phosphatase</fullName>
    </submittedName>
</protein>
<dbReference type="PANTHER" id="PTHR43156:SF2">
    <property type="entry name" value="STAGE II SPORULATION PROTEIN E"/>
    <property type="match status" value="1"/>
</dbReference>
<organism evidence="3 4">
    <name type="scientific">Nocardioides koreensis</name>
    <dbReference type="NCBI Taxonomy" id="433651"/>
    <lineage>
        <taxon>Bacteria</taxon>
        <taxon>Bacillati</taxon>
        <taxon>Actinomycetota</taxon>
        <taxon>Actinomycetes</taxon>
        <taxon>Propionibacteriales</taxon>
        <taxon>Nocardioidaceae</taxon>
        <taxon>Nocardioides</taxon>
    </lineage>
</organism>
<accession>A0ABN3A2E1</accession>
<feature type="domain" description="PPM-type phosphatase" evidence="2">
    <location>
        <begin position="231"/>
        <end position="448"/>
    </location>
</feature>
<reference evidence="3 4" key="1">
    <citation type="journal article" date="2019" name="Int. J. Syst. Evol. Microbiol.">
        <title>The Global Catalogue of Microorganisms (GCM) 10K type strain sequencing project: providing services to taxonomists for standard genome sequencing and annotation.</title>
        <authorList>
            <consortium name="The Broad Institute Genomics Platform"/>
            <consortium name="The Broad Institute Genome Sequencing Center for Infectious Disease"/>
            <person name="Wu L."/>
            <person name="Ma J."/>
        </authorList>
    </citation>
    <scope>NUCLEOTIDE SEQUENCE [LARGE SCALE GENOMIC DNA]</scope>
    <source>
        <strain evidence="3 4">JCM 16022</strain>
    </source>
</reference>
<gene>
    <name evidence="3" type="ORF">GCM10009844_36030</name>
</gene>
<proteinExistence type="predicted"/>
<dbReference type="EMBL" id="BAAAQR010000012">
    <property type="protein sequence ID" value="GAA2152560.1"/>
    <property type="molecule type" value="Genomic_DNA"/>
</dbReference>
<dbReference type="SUPFAM" id="SSF81606">
    <property type="entry name" value="PP2C-like"/>
    <property type="match status" value="1"/>
</dbReference>
<dbReference type="SMART" id="SM00331">
    <property type="entry name" value="PP2C_SIG"/>
    <property type="match status" value="1"/>
</dbReference>
<dbReference type="InterPro" id="IPR052016">
    <property type="entry name" value="Bact_Sigma-Reg"/>
</dbReference>
<sequence>MRNGGSNRLTTSVRERHARLLAESRSAEPRARLAQASTRAEFLLRLSRTVSAIQNPQRALETLVSVLLEDMVDVAQVVVRTGQWQLVSGAVQGGSVHNTASRVVDGTPADLENALRRGLHDDVVLPKSGAPRRRALAAFLPDPELAAEVDALGCEQLAVLPLTARGRSFGVLVIGRAPGFGFGDAQNFLDDLAARVAVGLDATLVVAESRYVASVLRRSLAPTDLPQVPGLRLATYYRVAHQSQELGGDFLDVHGADDDLILLCGDVAGKGVEAAVHAKRIRNAVRTASHVDRSPGWILGLTNTVLVNEAEEFSEGMATGVCARLRPDGDRLRVDLANAGHPPALLLRADGTLEEVATEGVALALLDGVTYTEAQVTLGPLDSLLVYTDGVTEARGVDDLFGDRRLRDALRGFGGLPPSALIESVAVAVSDHLGERAHDDIAIFAVQFSPEPS</sequence>
<dbReference type="InterPro" id="IPR001932">
    <property type="entry name" value="PPM-type_phosphatase-like_dom"/>
</dbReference>
<evidence type="ECO:0000256" key="1">
    <source>
        <dbReference type="ARBA" id="ARBA00022801"/>
    </source>
</evidence>
<name>A0ABN3A2E1_9ACTN</name>
<evidence type="ECO:0000259" key="2">
    <source>
        <dbReference type="SMART" id="SM00331"/>
    </source>
</evidence>
<dbReference type="Pfam" id="PF07228">
    <property type="entry name" value="SpoIIE"/>
    <property type="match status" value="1"/>
</dbReference>
<evidence type="ECO:0000313" key="4">
    <source>
        <dbReference type="Proteomes" id="UP001501771"/>
    </source>
</evidence>
<keyword evidence="4" id="KW-1185">Reference proteome</keyword>
<dbReference type="Gene3D" id="3.60.40.10">
    <property type="entry name" value="PPM-type phosphatase domain"/>
    <property type="match status" value="1"/>
</dbReference>
<evidence type="ECO:0000313" key="3">
    <source>
        <dbReference type="EMBL" id="GAA2152560.1"/>
    </source>
</evidence>
<dbReference type="InterPro" id="IPR029016">
    <property type="entry name" value="GAF-like_dom_sf"/>
</dbReference>